<reference evidence="1 2" key="1">
    <citation type="submission" date="2021-06" db="EMBL/GenBank/DDBJ databases">
        <authorList>
            <person name="Kallberg Y."/>
            <person name="Tangrot J."/>
            <person name="Rosling A."/>
        </authorList>
    </citation>
    <scope>NUCLEOTIDE SEQUENCE [LARGE SCALE GENOMIC DNA]</scope>
    <source>
        <strain evidence="1 2">120-4 pot B 10/14</strain>
    </source>
</reference>
<name>A0ABN7W891_GIGMA</name>
<feature type="non-terminal residue" evidence="1">
    <location>
        <position position="128"/>
    </location>
</feature>
<sequence>MTKIKNEKRTDNPTITITVNKTYIKTDPEAEIIIIGIEIIIIRIEAIQGIEITEMTKITTTLEIMIEPLTLYKDPAIILPYPTIEMLIILMELLLPLPPKIVPEGPIEEPVKNRLNIITIDALKELQQ</sequence>
<comment type="caution">
    <text evidence="1">The sequence shown here is derived from an EMBL/GenBank/DDBJ whole genome shotgun (WGS) entry which is preliminary data.</text>
</comment>
<accession>A0ABN7W891</accession>
<protein>
    <submittedName>
        <fullName evidence="1">9870_t:CDS:1</fullName>
    </submittedName>
</protein>
<dbReference type="EMBL" id="CAJVQB010033870">
    <property type="protein sequence ID" value="CAG8820384.1"/>
    <property type="molecule type" value="Genomic_DNA"/>
</dbReference>
<gene>
    <name evidence="1" type="ORF">GMARGA_LOCUS27557</name>
</gene>
<evidence type="ECO:0000313" key="1">
    <source>
        <dbReference type="EMBL" id="CAG8820384.1"/>
    </source>
</evidence>
<dbReference type="Proteomes" id="UP000789901">
    <property type="component" value="Unassembled WGS sequence"/>
</dbReference>
<evidence type="ECO:0000313" key="2">
    <source>
        <dbReference type="Proteomes" id="UP000789901"/>
    </source>
</evidence>
<organism evidence="1 2">
    <name type="scientific">Gigaspora margarita</name>
    <dbReference type="NCBI Taxonomy" id="4874"/>
    <lineage>
        <taxon>Eukaryota</taxon>
        <taxon>Fungi</taxon>
        <taxon>Fungi incertae sedis</taxon>
        <taxon>Mucoromycota</taxon>
        <taxon>Glomeromycotina</taxon>
        <taxon>Glomeromycetes</taxon>
        <taxon>Diversisporales</taxon>
        <taxon>Gigasporaceae</taxon>
        <taxon>Gigaspora</taxon>
    </lineage>
</organism>
<keyword evidence="2" id="KW-1185">Reference proteome</keyword>
<proteinExistence type="predicted"/>